<evidence type="ECO:0000256" key="6">
    <source>
        <dbReference type="ARBA" id="ARBA00023049"/>
    </source>
</evidence>
<reference evidence="10" key="1">
    <citation type="submission" date="2006-10" db="EMBL/GenBank/DDBJ databases">
        <authorList>
            <person name="Amadeo P."/>
            <person name="Zhao Q."/>
            <person name="Wortman J."/>
            <person name="Fraser-Liggett C."/>
            <person name="Carlton J."/>
        </authorList>
    </citation>
    <scope>NUCLEOTIDE SEQUENCE</scope>
    <source>
        <strain evidence="10">G3</strain>
    </source>
</reference>
<evidence type="ECO:0000256" key="9">
    <source>
        <dbReference type="SAM" id="Phobius"/>
    </source>
</evidence>
<dbReference type="GO" id="GO:0004222">
    <property type="term" value="F:metalloendopeptidase activity"/>
    <property type="evidence" value="ECO:0007669"/>
    <property type="project" value="InterPro"/>
</dbReference>
<feature type="active site" evidence="7">
    <location>
        <position position="101"/>
    </location>
</feature>
<dbReference type="Proteomes" id="UP000001542">
    <property type="component" value="Unassembled WGS sequence"/>
</dbReference>
<evidence type="ECO:0000256" key="8">
    <source>
        <dbReference type="PIRSR" id="PIRSR601577-2"/>
    </source>
</evidence>
<dbReference type="GO" id="GO:0046872">
    <property type="term" value="F:metal ion binding"/>
    <property type="evidence" value="ECO:0007669"/>
    <property type="project" value="UniProtKB-KW"/>
</dbReference>
<protein>
    <submittedName>
        <fullName evidence="10">GP63-like</fullName>
    </submittedName>
</protein>
<dbReference type="KEGG" id="tva:4745682"/>
<dbReference type="InParanoid" id="A2G491"/>
<dbReference type="GO" id="GO:0016020">
    <property type="term" value="C:membrane"/>
    <property type="evidence" value="ECO:0007669"/>
    <property type="project" value="InterPro"/>
</dbReference>
<keyword evidence="2" id="KW-0645">Protease</keyword>
<organism evidence="10 11">
    <name type="scientific">Trichomonas vaginalis (strain ATCC PRA-98 / G3)</name>
    <dbReference type="NCBI Taxonomy" id="412133"/>
    <lineage>
        <taxon>Eukaryota</taxon>
        <taxon>Metamonada</taxon>
        <taxon>Parabasalia</taxon>
        <taxon>Trichomonadida</taxon>
        <taxon>Trichomonadidae</taxon>
        <taxon>Trichomonas</taxon>
    </lineage>
</organism>
<keyword evidence="9" id="KW-0812">Transmembrane</keyword>
<dbReference type="Pfam" id="PF01457">
    <property type="entry name" value="Peptidase_M8"/>
    <property type="match status" value="1"/>
</dbReference>
<dbReference type="PANTHER" id="PTHR10942">
    <property type="entry name" value="LEISHMANOLYSIN-LIKE PEPTIDASE"/>
    <property type="match status" value="1"/>
</dbReference>
<keyword evidence="9" id="KW-1133">Transmembrane helix</keyword>
<keyword evidence="3 8" id="KW-0479">Metal-binding</keyword>
<evidence type="ECO:0000256" key="5">
    <source>
        <dbReference type="ARBA" id="ARBA00022833"/>
    </source>
</evidence>
<comment type="cofactor">
    <cofactor evidence="8">
        <name>Zn(2+)</name>
        <dbReference type="ChEBI" id="CHEBI:29105"/>
    </cofactor>
    <text evidence="8">Binds 1 zinc ion per subunit.</text>
</comment>
<keyword evidence="11" id="KW-1185">Reference proteome</keyword>
<dbReference type="Gene3D" id="3.90.132.10">
    <property type="entry name" value="Leishmanolysin , domain 2"/>
    <property type="match status" value="1"/>
</dbReference>
<dbReference type="SUPFAM" id="SSF55486">
    <property type="entry name" value="Metalloproteases ('zincins'), catalytic domain"/>
    <property type="match status" value="1"/>
</dbReference>
<dbReference type="EMBL" id="DS114365">
    <property type="protein sequence ID" value="EAX88019.1"/>
    <property type="molecule type" value="Genomic_DNA"/>
</dbReference>
<dbReference type="GO" id="GO:0008233">
    <property type="term" value="F:peptidase activity"/>
    <property type="evidence" value="ECO:0000318"/>
    <property type="project" value="GO_Central"/>
</dbReference>
<keyword evidence="4" id="KW-0378">Hydrolase</keyword>
<proteinExistence type="inferred from homology"/>
<evidence type="ECO:0000256" key="1">
    <source>
        <dbReference type="ARBA" id="ARBA00005860"/>
    </source>
</evidence>
<dbReference type="GO" id="GO:0007155">
    <property type="term" value="P:cell adhesion"/>
    <property type="evidence" value="ECO:0007669"/>
    <property type="project" value="InterPro"/>
</dbReference>
<evidence type="ECO:0000256" key="7">
    <source>
        <dbReference type="PIRSR" id="PIRSR601577-1"/>
    </source>
</evidence>
<dbReference type="PANTHER" id="PTHR10942:SF0">
    <property type="entry name" value="LEISHMANOLYSIN-LIKE PEPTIDASE"/>
    <property type="match status" value="1"/>
</dbReference>
<dbReference type="OMA" id="LHEICHI"/>
<keyword evidence="9" id="KW-0472">Membrane</keyword>
<dbReference type="AlphaFoldDB" id="A2G491"/>
<comment type="similarity">
    <text evidence="1">Belongs to the peptidase M8 family.</text>
</comment>
<dbReference type="InterPro" id="IPR001577">
    <property type="entry name" value="Peptidase_M8"/>
</dbReference>
<feature type="transmembrane region" description="Helical" evidence="9">
    <location>
        <begin position="428"/>
        <end position="447"/>
    </location>
</feature>
<dbReference type="GO" id="GO:0006508">
    <property type="term" value="P:proteolysis"/>
    <property type="evidence" value="ECO:0007669"/>
    <property type="project" value="UniProtKB-KW"/>
</dbReference>
<evidence type="ECO:0000256" key="3">
    <source>
        <dbReference type="ARBA" id="ARBA00022723"/>
    </source>
</evidence>
<dbReference type="PRINTS" id="PR00782">
    <property type="entry name" value="LSHMANOLYSIN"/>
</dbReference>
<evidence type="ECO:0000256" key="4">
    <source>
        <dbReference type="ARBA" id="ARBA00022801"/>
    </source>
</evidence>
<dbReference type="OrthoDB" id="527990at2759"/>
<dbReference type="FunFam" id="3.10.170.20:FF:000015">
    <property type="match status" value="1"/>
</dbReference>
<feature type="binding site" evidence="8">
    <location>
        <position position="184"/>
    </location>
    <ligand>
        <name>Zn(2+)</name>
        <dbReference type="ChEBI" id="CHEBI:29105"/>
        <note>catalytic</note>
    </ligand>
</feature>
<dbReference type="VEuPathDB" id="TrichDB:TVAG_018910"/>
<feature type="binding site" evidence="8">
    <location>
        <position position="100"/>
    </location>
    <ligand>
        <name>Zn(2+)</name>
        <dbReference type="ChEBI" id="CHEBI:29105"/>
        <note>catalytic</note>
    </ligand>
</feature>
<dbReference type="RefSeq" id="XP_001300949.1">
    <property type="nucleotide sequence ID" value="XM_001300948.1"/>
</dbReference>
<keyword evidence="6 8" id="KW-0482">Metalloprotease</keyword>
<dbReference type="GO" id="GO:0005737">
    <property type="term" value="C:cytoplasm"/>
    <property type="evidence" value="ECO:0000318"/>
    <property type="project" value="GO_Central"/>
</dbReference>
<feature type="binding site" evidence="8">
    <location>
        <position position="104"/>
    </location>
    <ligand>
        <name>Zn(2+)</name>
        <dbReference type="ChEBI" id="CHEBI:29105"/>
        <note>catalytic</note>
    </ligand>
</feature>
<reference evidence="10" key="2">
    <citation type="journal article" date="2007" name="Science">
        <title>Draft genome sequence of the sexually transmitted pathogen Trichomonas vaginalis.</title>
        <authorList>
            <person name="Carlton J.M."/>
            <person name="Hirt R.P."/>
            <person name="Silva J.C."/>
            <person name="Delcher A.L."/>
            <person name="Schatz M."/>
            <person name="Zhao Q."/>
            <person name="Wortman J.R."/>
            <person name="Bidwell S.L."/>
            <person name="Alsmark U.C.M."/>
            <person name="Besteiro S."/>
            <person name="Sicheritz-Ponten T."/>
            <person name="Noel C.J."/>
            <person name="Dacks J.B."/>
            <person name="Foster P.G."/>
            <person name="Simillion C."/>
            <person name="Van de Peer Y."/>
            <person name="Miranda-Saavedra D."/>
            <person name="Barton G.J."/>
            <person name="Westrop G.D."/>
            <person name="Mueller S."/>
            <person name="Dessi D."/>
            <person name="Fiori P.L."/>
            <person name="Ren Q."/>
            <person name="Paulsen I."/>
            <person name="Zhang H."/>
            <person name="Bastida-Corcuera F.D."/>
            <person name="Simoes-Barbosa A."/>
            <person name="Brown M.T."/>
            <person name="Hayes R.D."/>
            <person name="Mukherjee M."/>
            <person name="Okumura C.Y."/>
            <person name="Schneider R."/>
            <person name="Smith A.J."/>
            <person name="Vanacova S."/>
            <person name="Villalvazo M."/>
            <person name="Haas B.J."/>
            <person name="Pertea M."/>
            <person name="Feldblyum T.V."/>
            <person name="Utterback T.R."/>
            <person name="Shu C.L."/>
            <person name="Osoegawa K."/>
            <person name="de Jong P.J."/>
            <person name="Hrdy I."/>
            <person name="Horvathova L."/>
            <person name="Zubacova Z."/>
            <person name="Dolezal P."/>
            <person name="Malik S.B."/>
            <person name="Logsdon J.M. Jr."/>
            <person name="Henze K."/>
            <person name="Gupta A."/>
            <person name="Wang C.C."/>
            <person name="Dunne R.L."/>
            <person name="Upcroft J.A."/>
            <person name="Upcroft P."/>
            <person name="White O."/>
            <person name="Salzberg S.L."/>
            <person name="Tang P."/>
            <person name="Chiu C.-H."/>
            <person name="Lee Y.-S."/>
            <person name="Embley T.M."/>
            <person name="Coombs G.H."/>
            <person name="Mottram J.C."/>
            <person name="Tachezy J."/>
            <person name="Fraser-Liggett C.M."/>
            <person name="Johnson P.J."/>
        </authorList>
    </citation>
    <scope>NUCLEOTIDE SEQUENCE [LARGE SCALE GENOMIC DNA]</scope>
    <source>
        <strain evidence="10">G3</strain>
    </source>
</reference>
<evidence type="ECO:0000256" key="2">
    <source>
        <dbReference type="ARBA" id="ARBA00022670"/>
    </source>
</evidence>
<dbReference type="eggNOG" id="KOG2556">
    <property type="taxonomic scope" value="Eukaryota"/>
</dbReference>
<dbReference type="VEuPathDB" id="TrichDB:TVAGG3_0215600"/>
<accession>A2G491</accession>
<sequence>MQLPSSSEVQLLNSTFPIKSKNVGDITVKSKSYDIDLYVAVSTRPFGYYSSTLASAFPDSLSFFDNRPIRGGIYINAQKVPSEPQNETSINRKFFTTCLHEICHILGINRDLYPYWLNRKTGNSWGSKIPMTTIEKDGKIFTLLQTPQCVKYATKRWNRTEFIDGVPMGVELEDGGGLGTEKSHPEARVFFNELMVGLSIQPAKISDLTLAMLEDTGWYDCNYDMAELLAWGDGDSINGTKLPNFPVDPPYTAFPKNYLCNENESNDDKCSYDYTYIGECSSSMYYDCPGYTTDEKNYCKAMNFYNPLNFSKRGVYSIVDFTIFPVMSRNCKDVNSNIVYEGETYGKDSFCFMKNNITPMCYKTEIENETNLFVTIGNVTKQCNYENEVLNFDNFNITCPDPIKLIRMRAFQNSSVYRPPLGKTHYNYHYLCNCFCLLLFSMFMVYLKRRKPSKI</sequence>
<dbReference type="FunFam" id="3.90.132.10:FF:000008">
    <property type="entry name" value="GP63-like"/>
    <property type="match status" value="1"/>
</dbReference>
<evidence type="ECO:0000313" key="11">
    <source>
        <dbReference type="Proteomes" id="UP000001542"/>
    </source>
</evidence>
<dbReference type="Gene3D" id="3.10.170.20">
    <property type="match status" value="1"/>
</dbReference>
<gene>
    <name evidence="10" type="ORF">TVAG_018910</name>
</gene>
<evidence type="ECO:0000313" key="10">
    <source>
        <dbReference type="EMBL" id="EAX88019.1"/>
    </source>
</evidence>
<name>A2G491_TRIV3</name>
<keyword evidence="5 8" id="KW-0862">Zinc</keyword>